<dbReference type="EMBL" id="CP011971">
    <property type="protein sequence ID" value="AMN46223.1"/>
    <property type="molecule type" value="Genomic_DNA"/>
</dbReference>
<evidence type="ECO:0000313" key="2">
    <source>
        <dbReference type="EMBL" id="AMN46223.1"/>
    </source>
</evidence>
<dbReference type="Pfam" id="PF00296">
    <property type="entry name" value="Bac_luciferase"/>
    <property type="match status" value="1"/>
</dbReference>
<dbReference type="Proteomes" id="UP000070250">
    <property type="component" value="Chromosome"/>
</dbReference>
<dbReference type="AlphaFoldDB" id="A0A127F700"/>
<dbReference type="NCBIfam" id="TIGR03617">
    <property type="entry name" value="F420_MSMEG_2256"/>
    <property type="match status" value="1"/>
</dbReference>
<reference evidence="2 3" key="1">
    <citation type="submission" date="2015-06" db="EMBL/GenBank/DDBJ databases">
        <title>A Comprehensive Approach to Explore the Metabolic and Phylogenetic Diversity of Bacterial Steroid Degradation in the Environment: Testosterone as an Example.</title>
        <authorList>
            <person name="Yang F.-C."/>
            <person name="Chen Y.-L."/>
            <person name="Yu C.-P."/>
            <person name="Tang S.-L."/>
            <person name="Wang P.-H."/>
            <person name="Ismail W."/>
            <person name="Wang C.-H."/>
            <person name="Yang C.-Y."/>
            <person name="Chiang Y.-R."/>
        </authorList>
    </citation>
    <scope>NUCLEOTIDE SEQUENCE [LARGE SCALE GENOMIC DNA]</scope>
    <source>
        <strain evidence="2 3">DSM 18526</strain>
    </source>
</reference>
<dbReference type="PANTHER" id="PTHR43244:SF2">
    <property type="entry name" value="CONSERVED HYPOTHETICAL ALANINE AND PROLINE-RICH PROTEIN"/>
    <property type="match status" value="1"/>
</dbReference>
<dbReference type="CDD" id="cd01097">
    <property type="entry name" value="Tetrahydromethanopterin_reductase"/>
    <property type="match status" value="1"/>
</dbReference>
<name>A0A127F700_STEDE</name>
<dbReference type="KEGG" id="sdf:ACG33_03695"/>
<protein>
    <recommendedName>
        <fullName evidence="1">Luciferase-like domain-containing protein</fullName>
    </recommendedName>
</protein>
<dbReference type="InterPro" id="IPR050564">
    <property type="entry name" value="F420-G6PD/mer"/>
</dbReference>
<proteinExistence type="predicted"/>
<dbReference type="InterPro" id="IPR036661">
    <property type="entry name" value="Luciferase-like_sf"/>
</dbReference>
<keyword evidence="3" id="KW-1185">Reference proteome</keyword>
<dbReference type="STRING" id="465721.ACG33_03695"/>
<dbReference type="InterPro" id="IPR011251">
    <property type="entry name" value="Luciferase-like_dom"/>
</dbReference>
<organism evidence="2 3">
    <name type="scientific">Steroidobacter denitrificans</name>
    <dbReference type="NCBI Taxonomy" id="465721"/>
    <lineage>
        <taxon>Bacteria</taxon>
        <taxon>Pseudomonadati</taxon>
        <taxon>Pseudomonadota</taxon>
        <taxon>Gammaproteobacteria</taxon>
        <taxon>Steroidobacterales</taxon>
        <taxon>Steroidobacteraceae</taxon>
        <taxon>Steroidobacter</taxon>
    </lineage>
</organism>
<dbReference type="GO" id="GO:0016705">
    <property type="term" value="F:oxidoreductase activity, acting on paired donors, with incorporation or reduction of molecular oxygen"/>
    <property type="evidence" value="ECO:0007669"/>
    <property type="project" value="InterPro"/>
</dbReference>
<gene>
    <name evidence="2" type="ORF">ACG33_03695</name>
</gene>
<dbReference type="PANTHER" id="PTHR43244">
    <property type="match status" value="1"/>
</dbReference>
<evidence type="ECO:0000259" key="1">
    <source>
        <dbReference type="Pfam" id="PF00296"/>
    </source>
</evidence>
<accession>A0A127F700</accession>
<dbReference type="SUPFAM" id="SSF51679">
    <property type="entry name" value="Bacterial luciferase-like"/>
    <property type="match status" value="1"/>
</dbReference>
<feature type="domain" description="Luciferase-like" evidence="1">
    <location>
        <begin position="4"/>
        <end position="304"/>
    </location>
</feature>
<dbReference type="InterPro" id="IPR019919">
    <property type="entry name" value="Lucif-like_OxRdtase_MSMEG_2256"/>
</dbReference>
<evidence type="ECO:0000313" key="3">
    <source>
        <dbReference type="Proteomes" id="UP000070250"/>
    </source>
</evidence>
<dbReference type="Gene3D" id="3.20.20.30">
    <property type="entry name" value="Luciferase-like domain"/>
    <property type="match status" value="1"/>
</dbReference>
<sequence>MHRKLDDLARTARFIEEAGFDGCTAAEVGHDPFLPLLVGIEHTTRLTFCPNVAVAFPRSPFVTAQIAWDLQQFSAGRFHLGLGSQVKANNVRRYSTAWPGPPGPRMREYILCLRAILQSFNADKPTFFEGEHYQFTMLQPMFNPYVHHGPSEHPHIPIYIAAVNPYMARLAGELADGIRPPGWVTAKYFKQVLLPAIESGCKSAGRTLADIDLVGGGVTLTGKDAAEIEAKKKTMREFIAFFGSTRSYHGVFAVHGWEDLGLRLHQMSLEGNHWEKMGELITDDMIEEFAIVATYDELVPKLKAQWDGLCTTLSLPYHLPVPQEQLQSMVAELQGRTV</sequence>